<dbReference type="GeneID" id="116286813"/>
<evidence type="ECO:0000313" key="4">
    <source>
        <dbReference type="RefSeq" id="XP_031549259.1"/>
    </source>
</evidence>
<feature type="region of interest" description="Disordered" evidence="2">
    <location>
        <begin position="920"/>
        <end position="945"/>
    </location>
</feature>
<feature type="coiled-coil region" evidence="1">
    <location>
        <begin position="478"/>
        <end position="512"/>
    </location>
</feature>
<feature type="region of interest" description="Disordered" evidence="2">
    <location>
        <begin position="785"/>
        <end position="863"/>
    </location>
</feature>
<accession>A0A6P8GYG6</accession>
<name>A0A6P8GYG6_ACTTE</name>
<evidence type="ECO:0000256" key="1">
    <source>
        <dbReference type="SAM" id="Coils"/>
    </source>
</evidence>
<dbReference type="Proteomes" id="UP000515163">
    <property type="component" value="Unplaced"/>
</dbReference>
<protein>
    <submittedName>
        <fullName evidence="4">Uncharacterized protein LOC116286813</fullName>
    </submittedName>
</protein>
<feature type="compositionally biased region" description="Polar residues" evidence="2">
    <location>
        <begin position="920"/>
        <end position="934"/>
    </location>
</feature>
<feature type="coiled-coil region" evidence="1">
    <location>
        <begin position="579"/>
        <end position="698"/>
    </location>
</feature>
<feature type="compositionally biased region" description="Polar residues" evidence="2">
    <location>
        <begin position="809"/>
        <end position="819"/>
    </location>
</feature>
<feature type="region of interest" description="Disordered" evidence="2">
    <location>
        <begin position="314"/>
        <end position="421"/>
    </location>
</feature>
<feature type="compositionally biased region" description="Basic and acidic residues" evidence="2">
    <location>
        <begin position="820"/>
        <end position="829"/>
    </location>
</feature>
<keyword evidence="1" id="KW-0175">Coiled coil</keyword>
<dbReference type="AlphaFoldDB" id="A0A6P8GYG6"/>
<keyword evidence="3" id="KW-1185">Reference proteome</keyword>
<feature type="compositionally biased region" description="Basic and acidic residues" evidence="2">
    <location>
        <begin position="396"/>
        <end position="406"/>
    </location>
</feature>
<feature type="compositionally biased region" description="Basic and acidic residues" evidence="2">
    <location>
        <begin position="358"/>
        <end position="374"/>
    </location>
</feature>
<evidence type="ECO:0000256" key="2">
    <source>
        <dbReference type="SAM" id="MobiDB-lite"/>
    </source>
</evidence>
<dbReference type="OrthoDB" id="10288663at2759"/>
<feature type="region of interest" description="Disordered" evidence="2">
    <location>
        <begin position="1045"/>
        <end position="1066"/>
    </location>
</feature>
<dbReference type="KEGG" id="aten:116286813"/>
<sequence length="1259" mass="142995">MFKTECKGTYFCSKHLNPLELEKSSWSPCTIPCCVVCALKEQGVIYTIESNQENTARHSSDVVQGARETVELINESGTKTLACSKLQRRDTSNKDLGIINATFSSSRNYKKSEHFEKEKSLTDSSQNQEEAGKEDQSLTTSKIHAKKSSFFQPSIQDEEGLRFLGTVNETFHEIDSSEHNHTLEAYRKLHSTLPKRECQKVNSQIYNKNILEGLVLNDLPQLSTIEKFSSVLQSVMEGIENCSDLATNLTSDTHKNLAANPTEMSEDFVPASNDAMMASYSSFSFGEDYLGSSFKKLDDPEEKPVKIFDFAAEESERITEHPEEKEWRERRERDSKAEEKLQIDNDAKSSNNNTMKIGESKFERNFESPKEFNKMEPLGTPGNSGGSHRGSSSSKAEPHDVKESNARVHKQNGVRRNVSTKTDRGFKFFKRKIFSKSMKNSSTKNKSEGKGSPSLESFDGVKLTSKALEKEDGDKKVVSDAPSRITELENTIKQLENEKSNLEGEKLDLMNALSNIWIEMEDLKNSFDKDQGNVDIVKPLKEDKTTIVSFQEIGHDEDSSDVNKNKTSSFRKRHELCHQTQEEQSKVDLENQIRALNTKTSQSETLQSLRIKLSVINEDKENLSRKLNEMFEKNKVLEENLQKISGKTSPEVDKILEENLSFRSRLESLSRDKLLLEKNNQKLKIEKKKHKLMKLQIQKGCENLIHRINEVLQTTHAEKVNAIPLQLKSIPTSSKNNKSSFEKFSATSEMSSNVDKDGNSVEQIARKLERTNSIDSEVRTRKKIMKEFETSSRDGREERPPATVRRAETLNSKSFNSDFTDGKIKEMKVNRFPPTQSSRGDKPRKDLKSSSANEIGFRSTVPSDIQAPSLRSVTENEADPCLKFFEHLEAKCVLLLERFTVLNGKVEWLERNGDIYESMSPQGTYNANTQQSSPDEAASLDNVSTQNNQKDTVLLSCLSNLQKENDNLKLDNLQYESLFANMQNKRNENLSERMEDEVTTRRAEKDLHDLEIRVVPERDVELQENMVESDENTAYMRDNGEITTELNHSNNDFSDHQLKEEEDMSSWHRKHSKKESSKALHQNQIVPMKIRQATSLGQLPNLQDTLPKTEGDVYAKCGDTNTDRQAKGKPILRALSLGEGKTVSSRLAHQPTHPTNENLINTSPENSLQKHDQETIIAPDNVPNDDPVLNSQERCCQSFKLNGNHHENCSFILARLKKMTPVDEANTTAPPKTRENNKTLKKAMSTYGSRDWGYKVHYV</sequence>
<organism evidence="3 4">
    <name type="scientific">Actinia tenebrosa</name>
    <name type="common">Australian red waratah sea anemone</name>
    <dbReference type="NCBI Taxonomy" id="6105"/>
    <lineage>
        <taxon>Eukaryota</taxon>
        <taxon>Metazoa</taxon>
        <taxon>Cnidaria</taxon>
        <taxon>Anthozoa</taxon>
        <taxon>Hexacorallia</taxon>
        <taxon>Actiniaria</taxon>
        <taxon>Actiniidae</taxon>
        <taxon>Actinia</taxon>
    </lineage>
</organism>
<feature type="compositionally biased region" description="Basic and acidic residues" evidence="2">
    <location>
        <begin position="785"/>
        <end position="808"/>
    </location>
</feature>
<proteinExistence type="predicted"/>
<feature type="compositionally biased region" description="Basic and acidic residues" evidence="2">
    <location>
        <begin position="110"/>
        <end position="121"/>
    </location>
</feature>
<reference evidence="4" key="1">
    <citation type="submission" date="2025-08" db="UniProtKB">
        <authorList>
            <consortium name="RefSeq"/>
        </authorList>
    </citation>
    <scope>IDENTIFICATION</scope>
    <source>
        <tissue evidence="4">Tentacle</tissue>
    </source>
</reference>
<gene>
    <name evidence="4" type="primary">LOC116286813</name>
</gene>
<feature type="region of interest" description="Disordered" evidence="2">
    <location>
        <begin position="437"/>
        <end position="458"/>
    </location>
</feature>
<evidence type="ECO:0000313" key="3">
    <source>
        <dbReference type="Proteomes" id="UP000515163"/>
    </source>
</evidence>
<feature type="region of interest" description="Disordered" evidence="2">
    <location>
        <begin position="110"/>
        <end position="140"/>
    </location>
</feature>
<dbReference type="InParanoid" id="A0A6P8GYG6"/>
<feature type="compositionally biased region" description="Basic and acidic residues" evidence="2">
    <location>
        <begin position="314"/>
        <end position="347"/>
    </location>
</feature>
<dbReference type="RefSeq" id="XP_031549259.1">
    <property type="nucleotide sequence ID" value="XM_031693399.1"/>
</dbReference>
<feature type="compositionally biased region" description="Basic and acidic residues" evidence="2">
    <location>
        <begin position="839"/>
        <end position="848"/>
    </location>
</feature>